<accession>A0AAD5SC64</accession>
<dbReference type="AlphaFoldDB" id="A0AAD5SC64"/>
<protein>
    <submittedName>
        <fullName evidence="1">Uncharacterized protein</fullName>
    </submittedName>
</protein>
<evidence type="ECO:0000313" key="1">
    <source>
        <dbReference type="EMBL" id="KAJ3049933.1"/>
    </source>
</evidence>
<reference evidence="1" key="1">
    <citation type="submission" date="2020-05" db="EMBL/GenBank/DDBJ databases">
        <title>Phylogenomic resolution of chytrid fungi.</title>
        <authorList>
            <person name="Stajich J.E."/>
            <person name="Amses K."/>
            <person name="Simmons R."/>
            <person name="Seto K."/>
            <person name="Myers J."/>
            <person name="Bonds A."/>
            <person name="Quandt C.A."/>
            <person name="Barry K."/>
            <person name="Liu P."/>
            <person name="Grigoriev I."/>
            <person name="Longcore J.E."/>
            <person name="James T.Y."/>
        </authorList>
    </citation>
    <scope>NUCLEOTIDE SEQUENCE</scope>
    <source>
        <strain evidence="1">JEL0318</strain>
    </source>
</reference>
<name>A0AAD5SC64_9FUNG</name>
<gene>
    <name evidence="1" type="ORF">HK097_009086</name>
</gene>
<comment type="caution">
    <text evidence="1">The sequence shown here is derived from an EMBL/GenBank/DDBJ whole genome shotgun (WGS) entry which is preliminary data.</text>
</comment>
<feature type="non-terminal residue" evidence="1">
    <location>
        <position position="1"/>
    </location>
</feature>
<proteinExistence type="predicted"/>
<sequence length="70" mass="7987">FLSKETDFQLSDKQIAATAKYMQPNGTLVKGEKLDRGISWCLPPGYAYKLPEQTFASALKELFEVFLKRE</sequence>
<keyword evidence="2" id="KW-1185">Reference proteome</keyword>
<organism evidence="1 2">
    <name type="scientific">Rhizophlyctis rosea</name>
    <dbReference type="NCBI Taxonomy" id="64517"/>
    <lineage>
        <taxon>Eukaryota</taxon>
        <taxon>Fungi</taxon>
        <taxon>Fungi incertae sedis</taxon>
        <taxon>Chytridiomycota</taxon>
        <taxon>Chytridiomycota incertae sedis</taxon>
        <taxon>Chytridiomycetes</taxon>
        <taxon>Rhizophlyctidales</taxon>
        <taxon>Rhizophlyctidaceae</taxon>
        <taxon>Rhizophlyctis</taxon>
    </lineage>
</organism>
<dbReference type="Proteomes" id="UP001212841">
    <property type="component" value="Unassembled WGS sequence"/>
</dbReference>
<evidence type="ECO:0000313" key="2">
    <source>
        <dbReference type="Proteomes" id="UP001212841"/>
    </source>
</evidence>
<dbReference type="EMBL" id="JADGJD010000575">
    <property type="protein sequence ID" value="KAJ3049933.1"/>
    <property type="molecule type" value="Genomic_DNA"/>
</dbReference>